<feature type="compositionally biased region" description="Polar residues" evidence="1">
    <location>
        <begin position="60"/>
        <end position="70"/>
    </location>
</feature>
<keyword evidence="2" id="KW-0472">Membrane</keyword>
<dbReference type="RefSeq" id="XP_040795602.1">
    <property type="nucleotide sequence ID" value="XM_040940520.1"/>
</dbReference>
<keyword evidence="2" id="KW-1133">Transmembrane helix</keyword>
<proteinExistence type="predicted"/>
<dbReference type="Proteomes" id="UP000249789">
    <property type="component" value="Unassembled WGS sequence"/>
</dbReference>
<name>A0A8G1RGY1_9EURO</name>
<evidence type="ECO:0000313" key="3">
    <source>
        <dbReference type="EMBL" id="RAK71590.1"/>
    </source>
</evidence>
<protein>
    <submittedName>
        <fullName evidence="3">Uncharacterized protein</fullName>
    </submittedName>
</protein>
<dbReference type="VEuPathDB" id="FungiDB:BO72DRAFT_312915"/>
<evidence type="ECO:0000256" key="2">
    <source>
        <dbReference type="SAM" id="Phobius"/>
    </source>
</evidence>
<feature type="region of interest" description="Disordered" evidence="1">
    <location>
        <begin position="54"/>
        <end position="80"/>
    </location>
</feature>
<dbReference type="AlphaFoldDB" id="A0A8G1RGY1"/>
<dbReference type="GeneID" id="63857853"/>
<organism evidence="3 4">
    <name type="scientific">Aspergillus fijiensis CBS 313.89</name>
    <dbReference type="NCBI Taxonomy" id="1448319"/>
    <lineage>
        <taxon>Eukaryota</taxon>
        <taxon>Fungi</taxon>
        <taxon>Dikarya</taxon>
        <taxon>Ascomycota</taxon>
        <taxon>Pezizomycotina</taxon>
        <taxon>Eurotiomycetes</taxon>
        <taxon>Eurotiomycetidae</taxon>
        <taxon>Eurotiales</taxon>
        <taxon>Aspergillaceae</taxon>
        <taxon>Aspergillus</taxon>
    </lineage>
</organism>
<keyword evidence="4" id="KW-1185">Reference proteome</keyword>
<feature type="transmembrane region" description="Helical" evidence="2">
    <location>
        <begin position="20"/>
        <end position="38"/>
    </location>
</feature>
<gene>
    <name evidence="3" type="ORF">BO72DRAFT_312915</name>
</gene>
<reference evidence="3 4" key="1">
    <citation type="submission" date="2018-02" db="EMBL/GenBank/DDBJ databases">
        <title>The genomes of Aspergillus section Nigri reveals drivers in fungal speciation.</title>
        <authorList>
            <consortium name="DOE Joint Genome Institute"/>
            <person name="Vesth T.C."/>
            <person name="Nybo J."/>
            <person name="Theobald S."/>
            <person name="Brandl J."/>
            <person name="Frisvad J.C."/>
            <person name="Nielsen K.F."/>
            <person name="Lyhne E.K."/>
            <person name="Kogle M.E."/>
            <person name="Kuo A."/>
            <person name="Riley R."/>
            <person name="Clum A."/>
            <person name="Nolan M."/>
            <person name="Lipzen A."/>
            <person name="Salamov A."/>
            <person name="Henrissat B."/>
            <person name="Wiebenga A."/>
            <person name="De vries R.P."/>
            <person name="Grigoriev I.V."/>
            <person name="Mortensen U.H."/>
            <person name="Andersen M.R."/>
            <person name="Baker S.E."/>
        </authorList>
    </citation>
    <scope>NUCLEOTIDE SEQUENCE [LARGE SCALE GENOMIC DNA]</scope>
    <source>
        <strain evidence="3 4">CBS 313.89</strain>
    </source>
</reference>
<evidence type="ECO:0000256" key="1">
    <source>
        <dbReference type="SAM" id="MobiDB-lite"/>
    </source>
</evidence>
<sequence length="80" mass="9152">MNLNERWGCNGMSWLLVYHFRGVHIFFPFPLLLFLLFLPGNCSRVVIHPCDRSVGLPSSPRDNATSLNESECTEDRRNTG</sequence>
<evidence type="ECO:0000313" key="4">
    <source>
        <dbReference type="Proteomes" id="UP000249789"/>
    </source>
</evidence>
<keyword evidence="2" id="KW-0812">Transmembrane</keyword>
<dbReference type="EMBL" id="KZ824715">
    <property type="protein sequence ID" value="RAK71590.1"/>
    <property type="molecule type" value="Genomic_DNA"/>
</dbReference>
<accession>A0A8G1RGY1</accession>